<feature type="region of interest" description="Disordered" evidence="1">
    <location>
        <begin position="161"/>
        <end position="181"/>
    </location>
</feature>
<dbReference type="EMBL" id="ADBL01002700">
    <property type="status" value="NOT_ANNOTATED_CDS"/>
    <property type="molecule type" value="Genomic_DNA"/>
</dbReference>
<proteinExistence type="predicted"/>
<dbReference type="AlphaFoldDB" id="A0A0C4EE00"/>
<reference evidence="4" key="1">
    <citation type="submission" date="2010-05" db="EMBL/GenBank/DDBJ databases">
        <title>The genome sequence of Magnaporthe poae strain ATCC 64411.</title>
        <authorList>
            <person name="Ma L.-J."/>
            <person name="Dead R."/>
            <person name="Young S."/>
            <person name="Zeng Q."/>
            <person name="Koehrsen M."/>
            <person name="Alvarado L."/>
            <person name="Berlin A."/>
            <person name="Chapman S.B."/>
            <person name="Chen Z."/>
            <person name="Freedman E."/>
            <person name="Gellesch M."/>
            <person name="Goldberg J."/>
            <person name="Griggs A."/>
            <person name="Gujja S."/>
            <person name="Heilman E.R."/>
            <person name="Heiman D."/>
            <person name="Hepburn T."/>
            <person name="Howarth C."/>
            <person name="Jen D."/>
            <person name="Larson L."/>
            <person name="Mehta T."/>
            <person name="Neiman D."/>
            <person name="Pearson M."/>
            <person name="Roberts A."/>
            <person name="Saif S."/>
            <person name="Shea T."/>
            <person name="Shenoy N."/>
            <person name="Sisk P."/>
            <person name="Stolte C."/>
            <person name="Sykes S."/>
            <person name="Walk T."/>
            <person name="White J."/>
            <person name="Yandava C."/>
            <person name="Haas B."/>
            <person name="Nusbaum C."/>
            <person name="Birren B."/>
        </authorList>
    </citation>
    <scope>NUCLEOTIDE SEQUENCE [LARGE SCALE GENOMIC DNA]</scope>
    <source>
        <strain evidence="4">ATCC 64411 / 73-15</strain>
    </source>
</reference>
<reference evidence="2" key="3">
    <citation type="submission" date="2011-03" db="EMBL/GenBank/DDBJ databases">
        <title>Annotation of Magnaporthe poae ATCC 64411.</title>
        <authorList>
            <person name="Ma L.-J."/>
            <person name="Dead R."/>
            <person name="Young S.K."/>
            <person name="Zeng Q."/>
            <person name="Gargeya S."/>
            <person name="Fitzgerald M."/>
            <person name="Haas B."/>
            <person name="Abouelleil A."/>
            <person name="Alvarado L."/>
            <person name="Arachchi H.M."/>
            <person name="Berlin A."/>
            <person name="Brown A."/>
            <person name="Chapman S.B."/>
            <person name="Chen Z."/>
            <person name="Dunbar C."/>
            <person name="Freedman E."/>
            <person name="Gearin G."/>
            <person name="Gellesch M."/>
            <person name="Goldberg J."/>
            <person name="Griggs A."/>
            <person name="Gujja S."/>
            <person name="Heiman D."/>
            <person name="Howarth C."/>
            <person name="Larson L."/>
            <person name="Lui A."/>
            <person name="MacDonald P.J.P."/>
            <person name="Mehta T."/>
            <person name="Montmayeur A."/>
            <person name="Murphy C."/>
            <person name="Neiman D."/>
            <person name="Pearson M."/>
            <person name="Priest M."/>
            <person name="Roberts A."/>
            <person name="Saif S."/>
            <person name="Shea T."/>
            <person name="Shenoy N."/>
            <person name="Sisk P."/>
            <person name="Stolte C."/>
            <person name="Sykes S."/>
            <person name="Yandava C."/>
            <person name="Wortman J."/>
            <person name="Nusbaum C."/>
            <person name="Birren B."/>
        </authorList>
    </citation>
    <scope>NUCLEOTIDE SEQUENCE</scope>
    <source>
        <strain evidence="2">ATCC 64411</strain>
    </source>
</reference>
<organism evidence="3 4">
    <name type="scientific">Magnaporthiopsis poae (strain ATCC 64411 / 73-15)</name>
    <name type="common">Kentucky bluegrass fungus</name>
    <name type="synonym">Magnaporthe poae</name>
    <dbReference type="NCBI Taxonomy" id="644358"/>
    <lineage>
        <taxon>Eukaryota</taxon>
        <taxon>Fungi</taxon>
        <taxon>Dikarya</taxon>
        <taxon>Ascomycota</taxon>
        <taxon>Pezizomycotina</taxon>
        <taxon>Sordariomycetes</taxon>
        <taxon>Sordariomycetidae</taxon>
        <taxon>Magnaporthales</taxon>
        <taxon>Magnaporthaceae</taxon>
        <taxon>Magnaporthiopsis</taxon>
    </lineage>
</organism>
<sequence>ADRERRVVPSVPTALLPASPDCQVRRWFYFFSNTSRSSCATQPAIPPHPSSWARLLLLAAASPDLARRCLLRTCSTTPSSLGLARRIRADRSRPLRPGWDLSGRYRLRRHPPPSSADGGWWLEIRDLRREDLSLLDRRSCMSPCSSRSAAFPIGQYPWRQAKNAERDKSGQARERDRKEDRHPWVMAKCEGPSAFLWRSWKCRGTTVGPGLLVIRRGRTVMMR</sequence>
<feature type="compositionally biased region" description="Basic and acidic residues" evidence="1">
    <location>
        <begin position="162"/>
        <end position="181"/>
    </location>
</feature>
<dbReference type="EMBL" id="GL876978">
    <property type="protein sequence ID" value="KLU92013.1"/>
    <property type="molecule type" value="Genomic_DNA"/>
</dbReference>
<keyword evidence="4" id="KW-1185">Reference proteome</keyword>
<evidence type="ECO:0000313" key="4">
    <source>
        <dbReference type="Proteomes" id="UP000011715"/>
    </source>
</evidence>
<reference evidence="3" key="5">
    <citation type="submission" date="2015-06" db="UniProtKB">
        <authorList>
            <consortium name="EnsemblFungi"/>
        </authorList>
    </citation>
    <scope>IDENTIFICATION</scope>
    <source>
        <strain evidence="3">ATCC 64411</strain>
    </source>
</reference>
<reference evidence="3" key="4">
    <citation type="journal article" date="2015" name="G3 (Bethesda)">
        <title>Genome sequences of three phytopathogenic species of the Magnaporthaceae family of fungi.</title>
        <authorList>
            <person name="Okagaki L.H."/>
            <person name="Nunes C.C."/>
            <person name="Sailsbery J."/>
            <person name="Clay B."/>
            <person name="Brown D."/>
            <person name="John T."/>
            <person name="Oh Y."/>
            <person name="Young N."/>
            <person name="Fitzgerald M."/>
            <person name="Haas B.J."/>
            <person name="Zeng Q."/>
            <person name="Young S."/>
            <person name="Adiconis X."/>
            <person name="Fan L."/>
            <person name="Levin J.Z."/>
            <person name="Mitchell T.K."/>
            <person name="Okubara P.A."/>
            <person name="Farman M.L."/>
            <person name="Kohn L.M."/>
            <person name="Birren B."/>
            <person name="Ma L.-J."/>
            <person name="Dean R.A."/>
        </authorList>
    </citation>
    <scope>NUCLEOTIDE SEQUENCE</scope>
    <source>
        <strain evidence="3">ATCC 64411 / 73-15</strain>
    </source>
</reference>
<protein>
    <submittedName>
        <fullName evidence="2 3">Uncharacterized protein</fullName>
    </submittedName>
</protein>
<name>A0A0C4EE00_MAGP6</name>
<evidence type="ECO:0000313" key="3">
    <source>
        <dbReference type="EnsemblFungi" id="MAPG_10960T0"/>
    </source>
</evidence>
<evidence type="ECO:0000256" key="1">
    <source>
        <dbReference type="SAM" id="MobiDB-lite"/>
    </source>
</evidence>
<gene>
    <name evidence="2" type="ORF">MAPG_10960</name>
</gene>
<dbReference type="Proteomes" id="UP000011715">
    <property type="component" value="Unassembled WGS sequence"/>
</dbReference>
<accession>A0A0C4EE00</accession>
<evidence type="ECO:0000313" key="2">
    <source>
        <dbReference type="EMBL" id="KLU92013.1"/>
    </source>
</evidence>
<dbReference type="VEuPathDB" id="FungiDB:MAPG_10960"/>
<dbReference type="EnsemblFungi" id="MAPG_10960T0">
    <property type="protein sequence ID" value="MAPG_10960T0"/>
    <property type="gene ID" value="MAPG_10960"/>
</dbReference>
<reference evidence="2" key="2">
    <citation type="submission" date="2010-05" db="EMBL/GenBank/DDBJ databases">
        <title>The Genome Sequence of Magnaporthe poae strain ATCC 64411.</title>
        <authorList>
            <consortium name="The Broad Institute Genome Sequencing Platform"/>
            <consortium name="Broad Institute Genome Sequencing Center for Infectious Disease"/>
            <person name="Ma L.-J."/>
            <person name="Dead R."/>
            <person name="Young S."/>
            <person name="Zeng Q."/>
            <person name="Koehrsen M."/>
            <person name="Alvarado L."/>
            <person name="Berlin A."/>
            <person name="Chapman S.B."/>
            <person name="Chen Z."/>
            <person name="Freedman E."/>
            <person name="Gellesch M."/>
            <person name="Goldberg J."/>
            <person name="Griggs A."/>
            <person name="Gujja S."/>
            <person name="Heilman E.R."/>
            <person name="Heiman D."/>
            <person name="Hepburn T."/>
            <person name="Howarth C."/>
            <person name="Jen D."/>
            <person name="Larson L."/>
            <person name="Mehta T."/>
            <person name="Neiman D."/>
            <person name="Pearson M."/>
            <person name="Roberts A."/>
            <person name="Saif S."/>
            <person name="Shea T."/>
            <person name="Shenoy N."/>
            <person name="Sisk P."/>
            <person name="Stolte C."/>
            <person name="Sykes S."/>
            <person name="Walk T."/>
            <person name="White J."/>
            <person name="Yandava C."/>
            <person name="Haas B."/>
            <person name="Nusbaum C."/>
            <person name="Birren B."/>
        </authorList>
    </citation>
    <scope>NUCLEOTIDE SEQUENCE</scope>
    <source>
        <strain evidence="2">ATCC 64411</strain>
    </source>
</reference>